<keyword evidence="7" id="KW-0969">Cilium</keyword>
<evidence type="ECO:0000313" key="8">
    <source>
        <dbReference type="Proteomes" id="UP000268033"/>
    </source>
</evidence>
<evidence type="ECO:0000259" key="6">
    <source>
        <dbReference type="Pfam" id="PF00669"/>
    </source>
</evidence>
<keyword evidence="5" id="KW-0975">Bacterial flagellum</keyword>
<keyword evidence="8" id="KW-1185">Reference proteome</keyword>
<comment type="similarity">
    <text evidence="3">Belongs to the bacterial flagellin family.</text>
</comment>
<dbReference type="GO" id="GO:0009424">
    <property type="term" value="C:bacterial-type flagellum hook"/>
    <property type="evidence" value="ECO:0007669"/>
    <property type="project" value="InterPro"/>
</dbReference>
<dbReference type="GO" id="GO:0005198">
    <property type="term" value="F:structural molecule activity"/>
    <property type="evidence" value="ECO:0007669"/>
    <property type="project" value="InterPro"/>
</dbReference>
<accession>A0A3N1PF08</accession>
<gene>
    <name evidence="7" type="ORF">EDC28_105192</name>
</gene>
<dbReference type="RefSeq" id="WP_050658433.1">
    <property type="nucleotide sequence ID" value="NZ_JBLXEP010000002.1"/>
</dbReference>
<comment type="subcellular location">
    <subcellularLocation>
        <location evidence="1">Bacterial flagellum</location>
    </subcellularLocation>
    <subcellularLocation>
        <location evidence="2">Secreted</location>
    </subcellularLocation>
</comment>
<name>A0A3N1PF08_9GAMM</name>
<keyword evidence="7" id="KW-0966">Cell projection</keyword>
<reference evidence="7 8" key="1">
    <citation type="submission" date="2018-11" db="EMBL/GenBank/DDBJ databases">
        <title>Genomic Encyclopedia of Type Strains, Phase IV (KMG-IV): sequencing the most valuable type-strain genomes for metagenomic binning, comparative biology and taxonomic classification.</title>
        <authorList>
            <person name="Goeker M."/>
        </authorList>
    </citation>
    <scope>NUCLEOTIDE SEQUENCE [LARGE SCALE GENOMIC DNA]</scope>
    <source>
        <strain evidence="7 8">DSM 21945</strain>
    </source>
</reference>
<feature type="domain" description="Flagellin N-terminal" evidence="6">
    <location>
        <begin position="14"/>
        <end position="140"/>
    </location>
</feature>
<evidence type="ECO:0000256" key="3">
    <source>
        <dbReference type="ARBA" id="ARBA00005709"/>
    </source>
</evidence>
<evidence type="ECO:0000313" key="7">
    <source>
        <dbReference type="EMBL" id="ROQ25881.1"/>
    </source>
</evidence>
<evidence type="ECO:0000256" key="2">
    <source>
        <dbReference type="ARBA" id="ARBA00004613"/>
    </source>
</evidence>
<dbReference type="InterPro" id="IPR001029">
    <property type="entry name" value="Flagellin_N"/>
</dbReference>
<dbReference type="OrthoDB" id="9768249at2"/>
<protein>
    <submittedName>
        <fullName evidence="7">Flagellar hook-associated protein 3 FlgL</fullName>
    </submittedName>
</protein>
<keyword evidence="4" id="KW-0964">Secreted</keyword>
<dbReference type="InterPro" id="IPR013384">
    <property type="entry name" value="Flagell_FlgL"/>
</dbReference>
<dbReference type="Proteomes" id="UP000268033">
    <property type="component" value="Unassembled WGS sequence"/>
</dbReference>
<comment type="caution">
    <text evidence="7">The sequence shown here is derived from an EMBL/GenBank/DDBJ whole genome shotgun (WGS) entry which is preliminary data.</text>
</comment>
<proteinExistence type="inferred from homology"/>
<dbReference type="Gene3D" id="1.20.1330.10">
    <property type="entry name" value="f41 fragment of flagellin, N-terminal domain"/>
    <property type="match status" value="1"/>
</dbReference>
<keyword evidence="7" id="KW-0282">Flagellum</keyword>
<dbReference type="GO" id="GO:0071973">
    <property type="term" value="P:bacterial-type flagellum-dependent cell motility"/>
    <property type="evidence" value="ECO:0007669"/>
    <property type="project" value="InterPro"/>
</dbReference>
<dbReference type="STRING" id="584787.GCA_001247655_02940"/>
<evidence type="ECO:0000256" key="4">
    <source>
        <dbReference type="ARBA" id="ARBA00022525"/>
    </source>
</evidence>
<dbReference type="EMBL" id="RJUL01000005">
    <property type="protein sequence ID" value="ROQ25881.1"/>
    <property type="molecule type" value="Genomic_DNA"/>
</dbReference>
<dbReference type="InterPro" id="IPR001492">
    <property type="entry name" value="Flagellin"/>
</dbReference>
<dbReference type="SUPFAM" id="SSF64518">
    <property type="entry name" value="Phase 1 flagellin"/>
    <property type="match status" value="1"/>
</dbReference>
<dbReference type="NCBIfam" id="TIGR02550">
    <property type="entry name" value="flagell_flgL"/>
    <property type="match status" value="1"/>
</dbReference>
<evidence type="ECO:0000256" key="5">
    <source>
        <dbReference type="ARBA" id="ARBA00023143"/>
    </source>
</evidence>
<sequence length="299" mass="32122">MRVSSGQLNQYVLAGLSRQGDAYATLIQQMSSGNRITKPSDDPLGTVTLLGLNREQSNLDQYGKNIESTSSSLEQAESYLDSSFNVLMRVQDLVLSGNNGSATDADRLAYASELKSLRDNLVDFANAQDGDGHYLMAGSQVDQPPVVDDGSGNLIYQGDGLIRQVQVAKGVSMGANISVEGIYFDAGGSFFQDLDSYITALETPGTDMSTVGGTMTNRVSHTVDTINRNLTDVGGRISSLQSLDTARQDVSLANDKIIGEIKDLDYADAADRANQIQLALTATQKTYSQLSQLSLFDYL</sequence>
<dbReference type="PANTHER" id="PTHR42792:SF1">
    <property type="entry name" value="FLAGELLAR HOOK-ASSOCIATED PROTEIN 3"/>
    <property type="match status" value="1"/>
</dbReference>
<dbReference type="AlphaFoldDB" id="A0A3N1PF08"/>
<dbReference type="PANTHER" id="PTHR42792">
    <property type="entry name" value="FLAGELLIN"/>
    <property type="match status" value="1"/>
</dbReference>
<organism evidence="7 8">
    <name type="scientific">Gallaecimonas pentaromativorans</name>
    <dbReference type="NCBI Taxonomy" id="584787"/>
    <lineage>
        <taxon>Bacteria</taxon>
        <taxon>Pseudomonadati</taxon>
        <taxon>Pseudomonadota</taxon>
        <taxon>Gammaproteobacteria</taxon>
        <taxon>Enterobacterales</taxon>
        <taxon>Gallaecimonadaceae</taxon>
        <taxon>Gallaecimonas</taxon>
    </lineage>
</organism>
<evidence type="ECO:0000256" key="1">
    <source>
        <dbReference type="ARBA" id="ARBA00004365"/>
    </source>
</evidence>
<dbReference type="Pfam" id="PF00669">
    <property type="entry name" value="Flagellin_N"/>
    <property type="match status" value="1"/>
</dbReference>
<dbReference type="GO" id="GO:0005576">
    <property type="term" value="C:extracellular region"/>
    <property type="evidence" value="ECO:0007669"/>
    <property type="project" value="UniProtKB-SubCell"/>
</dbReference>